<dbReference type="GO" id="GO:0016746">
    <property type="term" value="F:acyltransferase activity"/>
    <property type="evidence" value="ECO:0007669"/>
    <property type="project" value="InterPro"/>
</dbReference>
<dbReference type="SUPFAM" id="SSF53901">
    <property type="entry name" value="Thiolase-like"/>
    <property type="match status" value="1"/>
</dbReference>
<protein>
    <submittedName>
        <fullName evidence="1">Uncharacterized protein</fullName>
    </submittedName>
</protein>
<accession>A0A1I5NGF6</accession>
<dbReference type="OrthoDB" id="3368027at2"/>
<dbReference type="RefSeq" id="WP_093574094.1">
    <property type="nucleotide sequence ID" value="NZ_FOWC01000004.1"/>
</dbReference>
<dbReference type="Proteomes" id="UP000199137">
    <property type="component" value="Unassembled WGS sequence"/>
</dbReference>
<proteinExistence type="predicted"/>
<evidence type="ECO:0000313" key="1">
    <source>
        <dbReference type="EMBL" id="SFP20807.1"/>
    </source>
</evidence>
<evidence type="ECO:0000313" key="2">
    <source>
        <dbReference type="Proteomes" id="UP000199137"/>
    </source>
</evidence>
<organism evidence="1 2">
    <name type="scientific">Amycolatopsis rubida</name>
    <dbReference type="NCBI Taxonomy" id="112413"/>
    <lineage>
        <taxon>Bacteria</taxon>
        <taxon>Bacillati</taxon>
        <taxon>Actinomycetota</taxon>
        <taxon>Actinomycetes</taxon>
        <taxon>Pseudonocardiales</taxon>
        <taxon>Pseudonocardiaceae</taxon>
        <taxon>Amycolatopsis</taxon>
    </lineage>
</organism>
<gene>
    <name evidence="1" type="ORF">SAMN05421854_104385</name>
</gene>
<dbReference type="EMBL" id="FOWC01000004">
    <property type="protein sequence ID" value="SFP20807.1"/>
    <property type="molecule type" value="Genomic_DNA"/>
</dbReference>
<reference evidence="1 2" key="1">
    <citation type="submission" date="2016-10" db="EMBL/GenBank/DDBJ databases">
        <authorList>
            <person name="de Groot N.N."/>
        </authorList>
    </citation>
    <scope>NUCLEOTIDE SEQUENCE [LARGE SCALE GENOMIC DNA]</scope>
    <source>
        <strain evidence="1 2">DSM 44637</strain>
    </source>
</reference>
<dbReference type="AlphaFoldDB" id="A0A1I5NGF6"/>
<dbReference type="STRING" id="112413.SAMN05421854_104385"/>
<name>A0A1I5NGF6_9PSEU</name>
<dbReference type="InterPro" id="IPR016039">
    <property type="entry name" value="Thiolase-like"/>
</dbReference>
<sequence>MFSAGAPVAATRTSPFAVLPMGLKTVLHRRFESGSDRLDGPIMTRYFTDLAAGHDVGYSPELVAQAQGNTFISLARDVLHGQVSEPIDLVVVAHDGPDFDPRLSAPVNLTAVLPGAPMTYSVSGQGPLAGFLALRVAAGYVRRKPMHRVLVLVMEQRGMPYAGERPPVDAATALLFESGAGSTRVAVLPGIDRADARAETDRLAPADRYGPGLTGGPVAEGRSATALWAEPPAVLADYDPIRGTLGICAFARESEPSAPPLA</sequence>
<dbReference type="Gene3D" id="3.40.47.10">
    <property type="match status" value="1"/>
</dbReference>